<proteinExistence type="predicted"/>
<dbReference type="Proteomes" id="UP001240483">
    <property type="component" value="Unassembled WGS sequence"/>
</dbReference>
<protein>
    <submittedName>
        <fullName evidence="5">Dipeptidase</fullName>
    </submittedName>
</protein>
<evidence type="ECO:0000313" key="6">
    <source>
        <dbReference type="Proteomes" id="UP001240483"/>
    </source>
</evidence>
<evidence type="ECO:0000256" key="3">
    <source>
        <dbReference type="ARBA" id="ARBA00022801"/>
    </source>
</evidence>
<sequence length="471" mass="50088">MTPTNPTHSAVPSEIIDQLRAAVDGQREQLINELSALVEIPSIAWDDLDPQPVIDSAEAVADLFRSAGLDDVRILSAARPDGVEGRPAVIARREAAEGMPTVLMYAHHDVQPTCDLDLWNTDPWKATEVDGRLYGRGTADDKAGIMVHLGALRAVDQVAAATGLGLTYFIEGEEEAGSPSFANFLKENSDALKADVIIVADSSNWKVGQPALTTSLRGLTAGEFEVRVLEHAVHSGVFGGPVLDAPTIAARLVSTLHDENGDVAVEGLATASSAEIDYEEADFRADANVVDGLQLAGTGSIADRLWRKPAISLIGMDITNVSLSSNTIIPMVRGKVSVRLAPGQDPALAAKAMEDHFAKQNIFGAQITYKTTEVGPSFTTDTSSPAAQAKMWALEQAWNVKPVEMGLGGSIPFIGDLQEVFPDAEILVTGIEDPDTRAHSANESLHIEDFYKATLSEALLLAHLASSASNR</sequence>
<reference evidence="5" key="1">
    <citation type="submission" date="2023-05" db="EMBL/GenBank/DDBJ databases">
        <title>Cataloging the Phylogenetic Diversity of Human Bladder Bacteria.</title>
        <authorList>
            <person name="Du J."/>
        </authorList>
    </citation>
    <scope>NUCLEOTIDE SEQUENCE</scope>
    <source>
        <strain evidence="5">UMB9978</strain>
    </source>
</reference>
<evidence type="ECO:0000259" key="4">
    <source>
        <dbReference type="Pfam" id="PF07687"/>
    </source>
</evidence>
<dbReference type="Gene3D" id="3.40.630.10">
    <property type="entry name" value="Zn peptidases"/>
    <property type="match status" value="1"/>
</dbReference>
<dbReference type="AlphaFoldDB" id="A0AAP4CA72"/>
<dbReference type="InterPro" id="IPR051458">
    <property type="entry name" value="Cyt/Met_Dipeptidase"/>
</dbReference>
<name>A0AAP4CA72_9MICC</name>
<dbReference type="EMBL" id="JASODW010000015">
    <property type="protein sequence ID" value="MDK6275875.1"/>
    <property type="molecule type" value="Genomic_DNA"/>
</dbReference>
<accession>A0AAP4CA72</accession>
<dbReference type="Gene3D" id="3.30.70.360">
    <property type="match status" value="1"/>
</dbReference>
<dbReference type="Pfam" id="PF01546">
    <property type="entry name" value="Peptidase_M20"/>
    <property type="match status" value="1"/>
</dbReference>
<dbReference type="GO" id="GO:0006508">
    <property type="term" value="P:proteolysis"/>
    <property type="evidence" value="ECO:0007669"/>
    <property type="project" value="UniProtKB-KW"/>
</dbReference>
<feature type="domain" description="Peptidase M20 dimerisation" evidence="4">
    <location>
        <begin position="218"/>
        <end position="360"/>
    </location>
</feature>
<dbReference type="SUPFAM" id="SSF53187">
    <property type="entry name" value="Zn-dependent exopeptidases"/>
    <property type="match status" value="1"/>
</dbReference>
<comment type="caution">
    <text evidence="5">The sequence shown here is derived from an EMBL/GenBank/DDBJ whole genome shotgun (WGS) entry which is preliminary data.</text>
</comment>
<keyword evidence="1" id="KW-0645">Protease</keyword>
<dbReference type="GO" id="GO:0046872">
    <property type="term" value="F:metal ion binding"/>
    <property type="evidence" value="ECO:0007669"/>
    <property type="project" value="UniProtKB-KW"/>
</dbReference>
<evidence type="ECO:0000313" key="5">
    <source>
        <dbReference type="EMBL" id="MDK6275875.1"/>
    </source>
</evidence>
<dbReference type="GO" id="GO:0008233">
    <property type="term" value="F:peptidase activity"/>
    <property type="evidence" value="ECO:0007669"/>
    <property type="project" value="UniProtKB-KW"/>
</dbReference>
<gene>
    <name evidence="5" type="ORF">QP116_09065</name>
</gene>
<evidence type="ECO:0000256" key="1">
    <source>
        <dbReference type="ARBA" id="ARBA00022670"/>
    </source>
</evidence>
<dbReference type="Pfam" id="PF07687">
    <property type="entry name" value="M20_dimer"/>
    <property type="match status" value="1"/>
</dbReference>
<dbReference type="InterPro" id="IPR002933">
    <property type="entry name" value="Peptidase_M20"/>
</dbReference>
<dbReference type="PANTHER" id="PTHR43270">
    <property type="entry name" value="BETA-ALA-HIS DIPEPTIDASE"/>
    <property type="match status" value="1"/>
</dbReference>
<dbReference type="PANTHER" id="PTHR43270:SF12">
    <property type="entry name" value="SUCCINYL-DIAMINOPIMELATE DESUCCINYLASE"/>
    <property type="match status" value="1"/>
</dbReference>
<dbReference type="NCBIfam" id="NF005914">
    <property type="entry name" value="PRK07907.1"/>
    <property type="match status" value="1"/>
</dbReference>
<dbReference type="InterPro" id="IPR011650">
    <property type="entry name" value="Peptidase_M20_dimer"/>
</dbReference>
<keyword evidence="2" id="KW-0479">Metal-binding</keyword>
<keyword evidence="3" id="KW-0378">Hydrolase</keyword>
<evidence type="ECO:0000256" key="2">
    <source>
        <dbReference type="ARBA" id="ARBA00022723"/>
    </source>
</evidence>
<dbReference type="RefSeq" id="WP_285333530.1">
    <property type="nucleotide sequence ID" value="NZ_JASODW010000015.1"/>
</dbReference>
<organism evidence="5 6">
    <name type="scientific">Pseudoglutamicibacter cumminsii</name>
    <dbReference type="NCBI Taxonomy" id="156979"/>
    <lineage>
        <taxon>Bacteria</taxon>
        <taxon>Bacillati</taxon>
        <taxon>Actinomycetota</taxon>
        <taxon>Actinomycetes</taxon>
        <taxon>Micrococcales</taxon>
        <taxon>Micrococcaceae</taxon>
        <taxon>Pseudoglutamicibacter</taxon>
    </lineage>
</organism>